<accession>V7PB26</accession>
<evidence type="ECO:0000313" key="2">
    <source>
        <dbReference type="Proteomes" id="UP000018538"/>
    </source>
</evidence>
<proteinExistence type="predicted"/>
<name>V7PB26_PLAYE</name>
<dbReference type="AlphaFoldDB" id="V7PB26"/>
<dbReference type="EMBL" id="KI635811">
    <property type="protein sequence ID" value="ETB56766.1"/>
    <property type="molecule type" value="Genomic_DNA"/>
</dbReference>
<sequence>MNIYDTNFQICEDSCIISNSNYVQISNSNYVQISNSNYVQSLDQLILQR</sequence>
<evidence type="ECO:0000313" key="1">
    <source>
        <dbReference type="EMBL" id="ETB56766.1"/>
    </source>
</evidence>
<dbReference type="Proteomes" id="UP000018538">
    <property type="component" value="Unassembled WGS sequence"/>
</dbReference>
<gene>
    <name evidence="1" type="ORF">YYC_05149</name>
</gene>
<keyword evidence="2" id="KW-1185">Reference proteome</keyword>
<organism evidence="1 2">
    <name type="scientific">Plasmodium yoelii 17X</name>
    <dbReference type="NCBI Taxonomy" id="1323249"/>
    <lineage>
        <taxon>Eukaryota</taxon>
        <taxon>Sar</taxon>
        <taxon>Alveolata</taxon>
        <taxon>Apicomplexa</taxon>
        <taxon>Aconoidasida</taxon>
        <taxon>Haemosporida</taxon>
        <taxon>Plasmodiidae</taxon>
        <taxon>Plasmodium</taxon>
        <taxon>Plasmodium (Vinckeia)</taxon>
    </lineage>
</organism>
<reference evidence="1 2" key="1">
    <citation type="submission" date="2013-11" db="EMBL/GenBank/DDBJ databases">
        <title>The Genome Sequence of Plasmodium yoelii 17X.</title>
        <authorList>
            <consortium name="The Broad Institute Genomics Platform"/>
            <consortium name="The Broad Institute Genome Sequencing Center for Infectious Disease"/>
            <person name="Neafsey D."/>
            <person name="Adams J."/>
            <person name="Walker B."/>
            <person name="Young S.K."/>
            <person name="Zeng Q."/>
            <person name="Gargeya S."/>
            <person name="Fitzgerald M."/>
            <person name="Haas B."/>
            <person name="Abouelleil A."/>
            <person name="Alvarado L."/>
            <person name="Chapman S.B."/>
            <person name="Gainer-Dewar J."/>
            <person name="Goldberg J."/>
            <person name="Griggs A."/>
            <person name="Gujja S."/>
            <person name="Hansen M."/>
            <person name="Howarth C."/>
            <person name="Imamovic A."/>
            <person name="Ireland A."/>
            <person name="Larimer J."/>
            <person name="McCowan C."/>
            <person name="Murphy C."/>
            <person name="Pearson M."/>
            <person name="Poon T.W."/>
            <person name="Priest M."/>
            <person name="Roberts A."/>
            <person name="Saif S."/>
            <person name="Shea T."/>
            <person name="Sykes S."/>
            <person name="Wortman J."/>
            <person name="Nusbaum C."/>
            <person name="Birren B."/>
        </authorList>
    </citation>
    <scope>NUCLEOTIDE SEQUENCE [LARGE SCALE GENOMIC DNA]</scope>
    <source>
        <strain evidence="1 2">17X</strain>
    </source>
</reference>
<protein>
    <submittedName>
        <fullName evidence="1">Uncharacterized protein</fullName>
    </submittedName>
</protein>